<feature type="non-terminal residue" evidence="2">
    <location>
        <position position="1"/>
    </location>
</feature>
<gene>
    <name evidence="2" type="ORF">LCGC14_2682190</name>
</gene>
<dbReference type="AlphaFoldDB" id="A0A0F9CCS4"/>
<comment type="caution">
    <text evidence="2">The sequence shown here is derived from an EMBL/GenBank/DDBJ whole genome shotgun (WGS) entry which is preliminary data.</text>
</comment>
<proteinExistence type="predicted"/>
<evidence type="ECO:0000313" key="2">
    <source>
        <dbReference type="EMBL" id="KKK94501.1"/>
    </source>
</evidence>
<sequence>AELRAALAGLRGVDLALLRADEDRAAAASGSGDNMHRDSGHRDNDHRDNGHKDTAAPDTAPEDRVATAPTPLRGPAE</sequence>
<accession>A0A0F9CCS4</accession>
<protein>
    <submittedName>
        <fullName evidence="2">Uncharacterized protein</fullName>
    </submittedName>
</protein>
<evidence type="ECO:0000256" key="1">
    <source>
        <dbReference type="SAM" id="MobiDB-lite"/>
    </source>
</evidence>
<feature type="region of interest" description="Disordered" evidence="1">
    <location>
        <begin position="24"/>
        <end position="77"/>
    </location>
</feature>
<reference evidence="2" key="1">
    <citation type="journal article" date="2015" name="Nature">
        <title>Complex archaea that bridge the gap between prokaryotes and eukaryotes.</title>
        <authorList>
            <person name="Spang A."/>
            <person name="Saw J.H."/>
            <person name="Jorgensen S.L."/>
            <person name="Zaremba-Niedzwiedzka K."/>
            <person name="Martijn J."/>
            <person name="Lind A.E."/>
            <person name="van Eijk R."/>
            <person name="Schleper C."/>
            <person name="Guy L."/>
            <person name="Ettema T.J."/>
        </authorList>
    </citation>
    <scope>NUCLEOTIDE SEQUENCE</scope>
</reference>
<name>A0A0F9CCS4_9ZZZZ</name>
<organism evidence="2">
    <name type="scientific">marine sediment metagenome</name>
    <dbReference type="NCBI Taxonomy" id="412755"/>
    <lineage>
        <taxon>unclassified sequences</taxon>
        <taxon>metagenomes</taxon>
        <taxon>ecological metagenomes</taxon>
    </lineage>
</organism>
<feature type="compositionally biased region" description="Basic and acidic residues" evidence="1">
    <location>
        <begin position="34"/>
        <end position="65"/>
    </location>
</feature>
<dbReference type="EMBL" id="LAZR01047311">
    <property type="protein sequence ID" value="KKK94501.1"/>
    <property type="molecule type" value="Genomic_DNA"/>
</dbReference>